<feature type="domain" description="Reverse transcriptase Ty1/copia-type" evidence="2">
    <location>
        <begin position="389"/>
        <end position="482"/>
    </location>
</feature>
<accession>A0A6L2LV89</accession>
<evidence type="ECO:0000313" key="4">
    <source>
        <dbReference type="EMBL" id="GEU64065.1"/>
    </source>
</evidence>
<feature type="compositionally biased region" description="Low complexity" evidence="1">
    <location>
        <begin position="94"/>
        <end position="107"/>
    </location>
</feature>
<gene>
    <name evidence="4" type="ORF">Tci_036043</name>
</gene>
<dbReference type="InterPro" id="IPR029472">
    <property type="entry name" value="Copia-like_N"/>
</dbReference>
<proteinExistence type="predicted"/>
<feature type="compositionally biased region" description="Polar residues" evidence="1">
    <location>
        <begin position="83"/>
        <end position="93"/>
    </location>
</feature>
<comment type="caution">
    <text evidence="4">The sequence shown here is derived from an EMBL/GenBank/DDBJ whole genome shotgun (WGS) entry which is preliminary data.</text>
</comment>
<name>A0A6L2LV89_TANCI</name>
<dbReference type="Pfam" id="PF07727">
    <property type="entry name" value="RVT_2"/>
    <property type="match status" value="1"/>
</dbReference>
<evidence type="ECO:0000259" key="2">
    <source>
        <dbReference type="Pfam" id="PF07727"/>
    </source>
</evidence>
<dbReference type="Pfam" id="PF14244">
    <property type="entry name" value="Retrotran_gag_3"/>
    <property type="match status" value="1"/>
</dbReference>
<feature type="domain" description="Retrotransposon Copia-like N-terminal" evidence="3">
    <location>
        <begin position="10"/>
        <end position="54"/>
    </location>
</feature>
<sequence>MDDSHPLHLHPNDSYTLIVVSIKLKATENYNVWSCAMLLALKGRNKIGFIDNTCIRSNIDEVLGARTSQRSWSFVFNSSVNNRGNTQTSQTFGNTSRPNNVTRPNNNENRRGVGGSTLVCEHCGFNGYTVGRCSKLIGYPADVGKKNNSSNNNQNTQSFNRRFMNSYNSVGSNFTSSFFDERISKLICLIKEKSLNDNGKGGRDTPYDDNNLNAQPQNEGSNSSHPSSPINDLVKDELGHPQGSNGFANENEMPTTSKNNQPLRRSERSSVFPNKYNEYVVDSKVKYGLERYEQYCIEAINKEIKALYDSDTWDVTDLPSDRKAIGSKWGFMIKYKSNGEIERYKARLVAKSWPLYQLDINNVFLYGDLDETIYMYLPDGYFSPGSKSDYSLFTKTNNKDFLALLVYVDNIIVTGSDIHEIKKFKEFLKKRFLIKDLGKLIYKLGIEVVDIDNGIFLSQRKYCLDLLYEFGLLSCKPSVIPLEWNLFISNEPTDTDPVIDNITEYQKLISKLIYLTHTILDIAYSVHCLSPFMHKPLKSHLKISLKVLRDKIVSEMIATKKISSADQTADVLTKGLDKTQHDKQIYKMGMFDVLQLSLSLISFWKDEDSSRTIFVKMKKCFGSCYIIHLCGLESHNSALFSLPNLSYLSLKKL</sequence>
<feature type="region of interest" description="Disordered" evidence="1">
    <location>
        <begin position="195"/>
        <end position="269"/>
    </location>
</feature>
<organism evidence="4">
    <name type="scientific">Tanacetum cinerariifolium</name>
    <name type="common">Dalmatian daisy</name>
    <name type="synonym">Chrysanthemum cinerariifolium</name>
    <dbReference type="NCBI Taxonomy" id="118510"/>
    <lineage>
        <taxon>Eukaryota</taxon>
        <taxon>Viridiplantae</taxon>
        <taxon>Streptophyta</taxon>
        <taxon>Embryophyta</taxon>
        <taxon>Tracheophyta</taxon>
        <taxon>Spermatophyta</taxon>
        <taxon>Magnoliopsida</taxon>
        <taxon>eudicotyledons</taxon>
        <taxon>Gunneridae</taxon>
        <taxon>Pentapetalae</taxon>
        <taxon>asterids</taxon>
        <taxon>campanulids</taxon>
        <taxon>Asterales</taxon>
        <taxon>Asteraceae</taxon>
        <taxon>Asteroideae</taxon>
        <taxon>Anthemideae</taxon>
        <taxon>Anthemidinae</taxon>
        <taxon>Tanacetum</taxon>
    </lineage>
</organism>
<dbReference type="EMBL" id="BKCJ010004958">
    <property type="protein sequence ID" value="GEU64065.1"/>
    <property type="molecule type" value="Genomic_DNA"/>
</dbReference>
<dbReference type="SUPFAM" id="SSF56672">
    <property type="entry name" value="DNA/RNA polymerases"/>
    <property type="match status" value="1"/>
</dbReference>
<feature type="compositionally biased region" description="Polar residues" evidence="1">
    <location>
        <begin position="242"/>
        <end position="263"/>
    </location>
</feature>
<reference evidence="4" key="1">
    <citation type="journal article" date="2019" name="Sci. Rep.">
        <title>Draft genome of Tanacetum cinerariifolium, the natural source of mosquito coil.</title>
        <authorList>
            <person name="Yamashiro T."/>
            <person name="Shiraishi A."/>
            <person name="Satake H."/>
            <person name="Nakayama K."/>
        </authorList>
    </citation>
    <scope>NUCLEOTIDE SEQUENCE</scope>
</reference>
<feature type="region of interest" description="Disordered" evidence="1">
    <location>
        <begin position="81"/>
        <end position="111"/>
    </location>
</feature>
<dbReference type="InterPro" id="IPR043502">
    <property type="entry name" value="DNA/RNA_pol_sf"/>
</dbReference>
<evidence type="ECO:0000259" key="3">
    <source>
        <dbReference type="Pfam" id="PF14244"/>
    </source>
</evidence>
<feature type="compositionally biased region" description="Polar residues" evidence="1">
    <location>
        <begin position="208"/>
        <end position="230"/>
    </location>
</feature>
<feature type="compositionally biased region" description="Basic and acidic residues" evidence="1">
    <location>
        <begin position="195"/>
        <end position="206"/>
    </location>
</feature>
<dbReference type="PANTHER" id="PTHR11439:SF508">
    <property type="entry name" value="RNA-DIRECTED DNA POLYMERASE"/>
    <property type="match status" value="1"/>
</dbReference>
<evidence type="ECO:0000256" key="1">
    <source>
        <dbReference type="SAM" id="MobiDB-lite"/>
    </source>
</evidence>
<dbReference type="AlphaFoldDB" id="A0A6L2LV89"/>
<dbReference type="PANTHER" id="PTHR11439">
    <property type="entry name" value="GAG-POL-RELATED RETROTRANSPOSON"/>
    <property type="match status" value="1"/>
</dbReference>
<protein>
    <submittedName>
        <fullName evidence="4">Ribonuclease H-like domain-containing protein</fullName>
    </submittedName>
</protein>
<dbReference type="InterPro" id="IPR013103">
    <property type="entry name" value="RVT_2"/>
</dbReference>